<name>A0AAD7D0A6_MYCRO</name>
<comment type="caution">
    <text evidence="1">The sequence shown here is derived from an EMBL/GenBank/DDBJ whole genome shotgun (WGS) entry which is preliminary data.</text>
</comment>
<evidence type="ECO:0000313" key="1">
    <source>
        <dbReference type="EMBL" id="KAJ7667219.1"/>
    </source>
</evidence>
<gene>
    <name evidence="1" type="ORF">B0H17DRAFT_1089030</name>
</gene>
<accession>A0AAD7D0A6</accession>
<dbReference type="EMBL" id="JARKIE010000204">
    <property type="protein sequence ID" value="KAJ7667219.1"/>
    <property type="molecule type" value="Genomic_DNA"/>
</dbReference>
<protein>
    <submittedName>
        <fullName evidence="1">Uncharacterized protein</fullName>
    </submittedName>
</protein>
<keyword evidence="2" id="KW-1185">Reference proteome</keyword>
<dbReference type="Proteomes" id="UP001221757">
    <property type="component" value="Unassembled WGS sequence"/>
</dbReference>
<organism evidence="1 2">
    <name type="scientific">Mycena rosella</name>
    <name type="common">Pink bonnet</name>
    <name type="synonym">Agaricus rosellus</name>
    <dbReference type="NCBI Taxonomy" id="1033263"/>
    <lineage>
        <taxon>Eukaryota</taxon>
        <taxon>Fungi</taxon>
        <taxon>Dikarya</taxon>
        <taxon>Basidiomycota</taxon>
        <taxon>Agaricomycotina</taxon>
        <taxon>Agaricomycetes</taxon>
        <taxon>Agaricomycetidae</taxon>
        <taxon>Agaricales</taxon>
        <taxon>Marasmiineae</taxon>
        <taxon>Mycenaceae</taxon>
        <taxon>Mycena</taxon>
    </lineage>
</organism>
<evidence type="ECO:0000313" key="2">
    <source>
        <dbReference type="Proteomes" id="UP001221757"/>
    </source>
</evidence>
<dbReference type="AlphaFoldDB" id="A0AAD7D0A6"/>
<sequence length="580" mass="64879">MDDEPHPDNEFEFESTTNIDGGSATYAGAFFPMSRNFVVEGGVFTSNVTNNIHQAAPAVPSDFRMIPLGDMDLRNEIRFNRQTGVVGRQSPRGCIRRMYSAKIEGRKSAMTVKIYQGDEAEEVGLHSIPPQEWRHDIGKFPTSGNHPNVIQIYAAASSRGIHAMILHDDLIPFYEIEDLYRHSHFATLQDANEYLRVTHDYEGCYQFLVRRSTGRLCANILEKVVEYPTIFISSMPHTRMPNLDNIRSLSGPNAETAVISCLTLEQYHKICSVHLDSSGHFSPSAKAAAKMGAIVASTQLHESVEVTFMLVRKSTSRWKLEHGVHAKYHDWSLDPVRYSINVWMRFSSDASFRRCNACDISLSGISLEAFWYGSPSVPWLAQANHIFTRLGITSNYDDYVLVNSIGFMVLISATLETLPEGYLFICPTEDLQPESGLFWWPDCPAYWRATLGFPTINLKTVVGGVSWDAGIYAGLRKFHEVKGFDPDSQDVAKHLGYSLYQLSSEVDIPFAHVEDEEVGIGNDESNGPVTEEGETIKAAAIAESEPVLATAHENPEAFCWQLMIAKAMLILFLTLSRVLE</sequence>
<reference evidence="1" key="1">
    <citation type="submission" date="2023-03" db="EMBL/GenBank/DDBJ databases">
        <title>Massive genome expansion in bonnet fungi (Mycena s.s.) driven by repeated elements and novel gene families across ecological guilds.</title>
        <authorList>
            <consortium name="Lawrence Berkeley National Laboratory"/>
            <person name="Harder C.B."/>
            <person name="Miyauchi S."/>
            <person name="Viragh M."/>
            <person name="Kuo A."/>
            <person name="Thoen E."/>
            <person name="Andreopoulos B."/>
            <person name="Lu D."/>
            <person name="Skrede I."/>
            <person name="Drula E."/>
            <person name="Henrissat B."/>
            <person name="Morin E."/>
            <person name="Kohler A."/>
            <person name="Barry K."/>
            <person name="LaButti K."/>
            <person name="Morin E."/>
            <person name="Salamov A."/>
            <person name="Lipzen A."/>
            <person name="Mereny Z."/>
            <person name="Hegedus B."/>
            <person name="Baldrian P."/>
            <person name="Stursova M."/>
            <person name="Weitz H."/>
            <person name="Taylor A."/>
            <person name="Grigoriev I.V."/>
            <person name="Nagy L.G."/>
            <person name="Martin F."/>
            <person name="Kauserud H."/>
        </authorList>
    </citation>
    <scope>NUCLEOTIDE SEQUENCE</scope>
    <source>
        <strain evidence="1">CBHHK067</strain>
    </source>
</reference>
<proteinExistence type="predicted"/>